<dbReference type="CDD" id="cd17932">
    <property type="entry name" value="DEXQc_UvrD"/>
    <property type="match status" value="1"/>
</dbReference>
<dbReference type="Gene3D" id="1.10.486.10">
    <property type="entry name" value="PCRA, domain 4"/>
    <property type="match status" value="1"/>
</dbReference>
<dbReference type="Pfam" id="PF13361">
    <property type="entry name" value="UvrD_C"/>
    <property type="match status" value="1"/>
</dbReference>
<name>A0A401ZDJ6_9CHLR</name>
<comment type="catalytic activity">
    <reaction evidence="10">
        <text>ATP + H2O = ADP + phosphate + H(+)</text>
        <dbReference type="Rhea" id="RHEA:13065"/>
        <dbReference type="ChEBI" id="CHEBI:15377"/>
        <dbReference type="ChEBI" id="CHEBI:15378"/>
        <dbReference type="ChEBI" id="CHEBI:30616"/>
        <dbReference type="ChEBI" id="CHEBI:43474"/>
        <dbReference type="ChEBI" id="CHEBI:456216"/>
        <dbReference type="EC" id="5.6.2.4"/>
    </reaction>
</comment>
<evidence type="ECO:0000256" key="1">
    <source>
        <dbReference type="ARBA" id="ARBA00009922"/>
    </source>
</evidence>
<keyword evidence="2 11" id="KW-0547">Nucleotide-binding</keyword>
<evidence type="ECO:0000256" key="2">
    <source>
        <dbReference type="ARBA" id="ARBA00022741"/>
    </source>
</evidence>
<evidence type="ECO:0000256" key="3">
    <source>
        <dbReference type="ARBA" id="ARBA00022801"/>
    </source>
</evidence>
<evidence type="ECO:0000259" key="14">
    <source>
        <dbReference type="PROSITE" id="PS51217"/>
    </source>
</evidence>
<dbReference type="GO" id="GO:0003677">
    <property type="term" value="F:DNA binding"/>
    <property type="evidence" value="ECO:0007669"/>
    <property type="project" value="UniProtKB-KW"/>
</dbReference>
<dbReference type="Gene3D" id="1.10.10.160">
    <property type="match status" value="1"/>
</dbReference>
<dbReference type="GO" id="GO:0005829">
    <property type="term" value="C:cytosol"/>
    <property type="evidence" value="ECO:0007669"/>
    <property type="project" value="TreeGrafter"/>
</dbReference>
<feature type="compositionally biased region" description="Low complexity" evidence="12">
    <location>
        <begin position="669"/>
        <end position="687"/>
    </location>
</feature>
<dbReference type="InterPro" id="IPR000212">
    <property type="entry name" value="DNA_helicase_UvrD/REP"/>
</dbReference>
<evidence type="ECO:0000256" key="9">
    <source>
        <dbReference type="ARBA" id="ARBA00034808"/>
    </source>
</evidence>
<sequence>MLEQQDLLGGLNQPQQDAVTTTEGPVLILAGPGSGKTRVITHRIAYLVREQQVSPWRILAVTFTNKAAREMRERMEKLVGANESKEMMIGTFHAICARVLRTEAEHLAPLGLSRSFVILDTDDQHTLLKRAIKELNLDEKQYRPTTIQALISRAKNDMQGPDQMAEMATKYVEEVAARVYKEYQKMMRKNNSVDFDDLIMLTEQLWRREPEVLKRYQRRWHYIHVDEFQDCNLPQYKLIRLLGYGTDSEHSGLGNVCVVGDDDQMIYTWRGASAENVLRFERDFPQTRILLLEQNYRSTQTILDAAQGIVKRNSLRKDKKLWTAQGNGEKIVVHEAYNEEQEGLYTAQEIIRLLARGEIDKRTDVAVMYRTNAQSRALEEQFLRMNIPYKVIGSRKFYDRKEIKDMLAYMRLLANPNDDLSLLRVINVPNRKIGPKTVGELQQWANQQSSSLYRALESIEHHPTLGKAAKSALETFYKLINDLRGAIDELHLPELLDRIAERSGYGPELRIASEGEELDRWGNVLELRRVAEDYSEIETNAALELFLENVALVGGADTVQSGEDGSLIQEENTDAVTLITLHAAKGLEYPVVFIVGMDEGSLPHSRSIDKPEQVEEERRLAYVGFTRAMKKLYLVRARRRSLFGETQYTEPSRFLADIPGKLIIKRGGAAAQQASSGQGTASRSRQQGYREHSWEDDINQDPYGESGGHVFGRGSNSGNAATRSYSSLPSAPRSRGNMPTGSGFRGGESANQKSRVQRFKPGDRVRHNIFGDGIILKSEMEEGTEFVEVQFPGKHGKKRLSLDFARLDKLS</sequence>
<proteinExistence type="inferred from homology"/>
<dbReference type="GO" id="GO:0000725">
    <property type="term" value="P:recombinational repair"/>
    <property type="evidence" value="ECO:0007669"/>
    <property type="project" value="TreeGrafter"/>
</dbReference>
<comment type="catalytic activity">
    <reaction evidence="8">
        <text>Couples ATP hydrolysis with the unwinding of duplex DNA by translocating in the 3'-5' direction.</text>
        <dbReference type="EC" id="5.6.2.4"/>
    </reaction>
</comment>
<feature type="region of interest" description="Disordered" evidence="12">
    <location>
        <begin position="669"/>
        <end position="759"/>
    </location>
</feature>
<feature type="domain" description="UvrD-like helicase C-terminal" evidence="14">
    <location>
        <begin position="300"/>
        <end position="586"/>
    </location>
</feature>
<evidence type="ECO:0000259" key="13">
    <source>
        <dbReference type="PROSITE" id="PS51198"/>
    </source>
</evidence>
<dbReference type="GO" id="GO:0009314">
    <property type="term" value="P:response to radiation"/>
    <property type="evidence" value="ECO:0007669"/>
    <property type="project" value="UniProtKB-ARBA"/>
</dbReference>
<dbReference type="Proteomes" id="UP000287224">
    <property type="component" value="Unassembled WGS sequence"/>
</dbReference>
<dbReference type="GO" id="GO:0033202">
    <property type="term" value="C:DNA helicase complex"/>
    <property type="evidence" value="ECO:0007669"/>
    <property type="project" value="TreeGrafter"/>
</dbReference>
<evidence type="ECO:0000256" key="7">
    <source>
        <dbReference type="ARBA" id="ARBA00023235"/>
    </source>
</evidence>
<dbReference type="FunFam" id="1.10.10.160:FF:000001">
    <property type="entry name" value="ATP-dependent DNA helicase"/>
    <property type="match status" value="1"/>
</dbReference>
<evidence type="ECO:0000256" key="4">
    <source>
        <dbReference type="ARBA" id="ARBA00022806"/>
    </source>
</evidence>
<dbReference type="PANTHER" id="PTHR11070">
    <property type="entry name" value="UVRD / RECB / PCRA DNA HELICASE FAMILY MEMBER"/>
    <property type="match status" value="1"/>
</dbReference>
<dbReference type="PROSITE" id="PS51217">
    <property type="entry name" value="UVRD_HELICASE_CTER"/>
    <property type="match status" value="1"/>
</dbReference>
<dbReference type="InterPro" id="IPR027417">
    <property type="entry name" value="P-loop_NTPase"/>
</dbReference>
<dbReference type="EC" id="5.6.2.4" evidence="9"/>
<evidence type="ECO:0000313" key="16">
    <source>
        <dbReference type="Proteomes" id="UP000287224"/>
    </source>
</evidence>
<keyword evidence="4 11" id="KW-0347">Helicase</keyword>
<dbReference type="GO" id="GO:0005524">
    <property type="term" value="F:ATP binding"/>
    <property type="evidence" value="ECO:0007669"/>
    <property type="project" value="UniProtKB-UniRule"/>
</dbReference>
<dbReference type="PANTHER" id="PTHR11070:SF2">
    <property type="entry name" value="ATP-DEPENDENT DNA HELICASE SRS2"/>
    <property type="match status" value="1"/>
</dbReference>
<evidence type="ECO:0000256" key="12">
    <source>
        <dbReference type="SAM" id="MobiDB-lite"/>
    </source>
</evidence>
<dbReference type="Gene3D" id="3.40.50.300">
    <property type="entry name" value="P-loop containing nucleotide triphosphate hydrolases"/>
    <property type="match status" value="2"/>
</dbReference>
<dbReference type="InterPro" id="IPR014016">
    <property type="entry name" value="UvrD-like_ATP-bd"/>
</dbReference>
<keyword evidence="3 11" id="KW-0378">Hydrolase</keyword>
<reference evidence="16" key="1">
    <citation type="submission" date="2018-12" db="EMBL/GenBank/DDBJ databases">
        <title>Tengunoibacter tsumagoiensis gen. nov., sp. nov., Dictyobacter kobayashii sp. nov., D. alpinus sp. nov., and D. joshuensis sp. nov. and description of Dictyobacteraceae fam. nov. within the order Ktedonobacterales isolated from Tengu-no-mugimeshi.</title>
        <authorList>
            <person name="Wang C.M."/>
            <person name="Zheng Y."/>
            <person name="Sakai Y."/>
            <person name="Toyoda A."/>
            <person name="Minakuchi Y."/>
            <person name="Abe K."/>
            <person name="Yokota A."/>
            <person name="Yabe S."/>
        </authorList>
    </citation>
    <scope>NUCLEOTIDE SEQUENCE [LARGE SCALE GENOMIC DNA]</scope>
    <source>
        <strain evidence="16">S-27</strain>
    </source>
</reference>
<dbReference type="PROSITE" id="PS51198">
    <property type="entry name" value="UVRD_HELICASE_ATP_BIND"/>
    <property type="match status" value="1"/>
</dbReference>
<dbReference type="OrthoDB" id="9810135at2"/>
<keyword evidence="6" id="KW-0238">DNA-binding</keyword>
<keyword evidence="16" id="KW-1185">Reference proteome</keyword>
<dbReference type="Pfam" id="PF00580">
    <property type="entry name" value="UvrD-helicase"/>
    <property type="match status" value="1"/>
</dbReference>
<dbReference type="CDD" id="cd18807">
    <property type="entry name" value="SF1_C_UvrD"/>
    <property type="match status" value="1"/>
</dbReference>
<dbReference type="RefSeq" id="WP_126596059.1">
    <property type="nucleotide sequence ID" value="NZ_BIFQ01000001.1"/>
</dbReference>
<evidence type="ECO:0000256" key="8">
    <source>
        <dbReference type="ARBA" id="ARBA00034617"/>
    </source>
</evidence>
<accession>A0A401ZDJ6</accession>
<dbReference type="EMBL" id="BIFQ01000001">
    <property type="protein sequence ID" value="GCE04961.1"/>
    <property type="molecule type" value="Genomic_DNA"/>
</dbReference>
<comment type="caution">
    <text evidence="15">The sequence shown here is derived from an EMBL/GenBank/DDBJ whole genome shotgun (WGS) entry which is preliminary data.</text>
</comment>
<evidence type="ECO:0000313" key="15">
    <source>
        <dbReference type="EMBL" id="GCE04961.1"/>
    </source>
</evidence>
<evidence type="ECO:0000256" key="6">
    <source>
        <dbReference type="ARBA" id="ARBA00023125"/>
    </source>
</evidence>
<feature type="binding site" evidence="11">
    <location>
        <begin position="30"/>
        <end position="37"/>
    </location>
    <ligand>
        <name>ATP</name>
        <dbReference type="ChEBI" id="CHEBI:30616"/>
    </ligand>
</feature>
<protein>
    <recommendedName>
        <fullName evidence="9">DNA 3'-5' helicase</fullName>
        <ecNumber evidence="9">5.6.2.4</ecNumber>
    </recommendedName>
</protein>
<gene>
    <name evidence="15" type="ORF">KDAU_22900</name>
</gene>
<dbReference type="FunFam" id="1.10.486.10:FF:000003">
    <property type="entry name" value="ATP-dependent DNA helicase"/>
    <property type="match status" value="1"/>
</dbReference>
<evidence type="ECO:0000256" key="10">
    <source>
        <dbReference type="ARBA" id="ARBA00048988"/>
    </source>
</evidence>
<evidence type="ECO:0000256" key="5">
    <source>
        <dbReference type="ARBA" id="ARBA00022840"/>
    </source>
</evidence>
<dbReference type="SUPFAM" id="SSF52540">
    <property type="entry name" value="P-loop containing nucleoside triphosphate hydrolases"/>
    <property type="match status" value="1"/>
</dbReference>
<dbReference type="InterPro" id="IPR014017">
    <property type="entry name" value="DNA_helicase_UvrD-like_C"/>
</dbReference>
<dbReference type="GO" id="GO:0043138">
    <property type="term" value="F:3'-5' DNA helicase activity"/>
    <property type="evidence" value="ECO:0007669"/>
    <property type="project" value="UniProtKB-EC"/>
</dbReference>
<keyword evidence="7" id="KW-0413">Isomerase</keyword>
<dbReference type="AlphaFoldDB" id="A0A401ZDJ6"/>
<keyword evidence="5 11" id="KW-0067">ATP-binding</keyword>
<feature type="compositionally biased region" description="Polar residues" evidence="12">
    <location>
        <begin position="714"/>
        <end position="729"/>
    </location>
</feature>
<comment type="similarity">
    <text evidence="1">Belongs to the helicase family. UvrD subfamily.</text>
</comment>
<organism evidence="15 16">
    <name type="scientific">Dictyobacter aurantiacus</name>
    <dbReference type="NCBI Taxonomy" id="1936993"/>
    <lineage>
        <taxon>Bacteria</taxon>
        <taxon>Bacillati</taxon>
        <taxon>Chloroflexota</taxon>
        <taxon>Ktedonobacteria</taxon>
        <taxon>Ktedonobacterales</taxon>
        <taxon>Dictyobacteraceae</taxon>
        <taxon>Dictyobacter</taxon>
    </lineage>
</organism>
<dbReference type="InterPro" id="IPR013986">
    <property type="entry name" value="DExx_box_DNA_helicase_dom_sf"/>
</dbReference>
<evidence type="ECO:0000256" key="11">
    <source>
        <dbReference type="PROSITE-ProRule" id="PRU00560"/>
    </source>
</evidence>
<feature type="domain" description="UvrD-like helicase ATP-binding" evidence="13">
    <location>
        <begin position="9"/>
        <end position="299"/>
    </location>
</feature>
<dbReference type="GO" id="GO:0016887">
    <property type="term" value="F:ATP hydrolysis activity"/>
    <property type="evidence" value="ECO:0007669"/>
    <property type="project" value="RHEA"/>
</dbReference>